<reference evidence="1 2" key="1">
    <citation type="submission" date="2021-01" db="EMBL/GenBank/DDBJ databases">
        <title>Draft genomes of Rhodovulum sulfidophilum.</title>
        <authorList>
            <person name="Guzman M.S."/>
        </authorList>
    </citation>
    <scope>NUCLEOTIDE SEQUENCE [LARGE SCALE GENOMIC DNA]</scope>
    <source>
        <strain evidence="1 2">AB35</strain>
    </source>
</reference>
<protein>
    <submittedName>
        <fullName evidence="1">Uncharacterized protein</fullName>
    </submittedName>
</protein>
<dbReference type="RefSeq" id="WP_202249429.1">
    <property type="nucleotide sequence ID" value="NZ_JAESJD010000199.1"/>
</dbReference>
<organism evidence="1 2">
    <name type="scientific">Rhodovulum sulfidophilum</name>
    <name type="common">Rhodobacter sulfidophilus</name>
    <dbReference type="NCBI Taxonomy" id="35806"/>
    <lineage>
        <taxon>Bacteria</taxon>
        <taxon>Pseudomonadati</taxon>
        <taxon>Pseudomonadota</taxon>
        <taxon>Alphaproteobacteria</taxon>
        <taxon>Rhodobacterales</taxon>
        <taxon>Paracoccaceae</taxon>
        <taxon>Rhodovulum</taxon>
    </lineage>
</organism>
<dbReference type="Proteomes" id="UP000604473">
    <property type="component" value="Unassembled WGS sequence"/>
</dbReference>
<comment type="caution">
    <text evidence="1">The sequence shown here is derived from an EMBL/GenBank/DDBJ whole genome shotgun (WGS) entry which is preliminary data.</text>
</comment>
<accession>A0ABS1RU16</accession>
<evidence type="ECO:0000313" key="1">
    <source>
        <dbReference type="EMBL" id="MBL3609572.1"/>
    </source>
</evidence>
<gene>
    <name evidence="1" type="ORF">JMM60_12300</name>
</gene>
<keyword evidence="2" id="KW-1185">Reference proteome</keyword>
<sequence>MALIRAHAYHALKTAQQLALLMAVSLSLSPFRLLLSNGQYDWISTSGELRKR</sequence>
<proteinExistence type="predicted"/>
<evidence type="ECO:0000313" key="2">
    <source>
        <dbReference type="Proteomes" id="UP000604473"/>
    </source>
</evidence>
<name>A0ABS1RU16_RHOSU</name>
<dbReference type="EMBL" id="JAESJJ010000016">
    <property type="protein sequence ID" value="MBL3609572.1"/>
    <property type="molecule type" value="Genomic_DNA"/>
</dbReference>